<dbReference type="InterPro" id="IPR001667">
    <property type="entry name" value="DDH_dom"/>
</dbReference>
<dbReference type="RefSeq" id="WP_347436082.1">
    <property type="nucleotide sequence ID" value="NZ_CP089291.1"/>
</dbReference>
<name>A0ABY4CFT1_9BACL</name>
<dbReference type="Pfam" id="PF01368">
    <property type="entry name" value="DHH"/>
    <property type="match status" value="1"/>
</dbReference>
<dbReference type="InterPro" id="IPR038763">
    <property type="entry name" value="DHH_sf"/>
</dbReference>
<accession>A0ABY4CFT1</accession>
<sequence length="322" mass="35270">MASELAAAAQFIQIHDSFMILVHVRPDGDAIGAALACAHMLSHLGKSCRLVHESAIPVKYQFLPLSDRFEVFEAISPVEAVIAVDCGDRKQMGKGIQAIGVDTQLLNIDHHRTNDRFGTVNLVDMEAAATCQILYHLAKTLDVPFFPELAVCIYTGILFDTGGFRYSNTTQEIHAIGAEMIAAGVSPYDVSDRVLETFTWPQLQLLKECLPTIQRDDSGKLAWIVTTRHVLELTKAREDECEGLVDFARNIEGVEVGVAFRESGDGRIKVSLRSKYYVDVSEIAVEFSGGGHARAAGCMVEGSLKEVMEKVLTAVQTRLTEA</sequence>
<gene>
    <name evidence="3" type="ORF">LSG31_16020</name>
</gene>
<reference evidence="3" key="1">
    <citation type="submission" date="2021-12" db="EMBL/GenBank/DDBJ databases">
        <title>Alicyclobacillaceae gen. nov., sp. nov., isolated from chalcocite enrichment system.</title>
        <authorList>
            <person name="Jiang Z."/>
        </authorList>
    </citation>
    <scope>NUCLEOTIDE SEQUENCE</scope>
    <source>
        <strain evidence="3">MYW30-H2</strain>
    </source>
</reference>
<organism evidence="3 4">
    <name type="scientific">Fodinisporobacter ferrooxydans</name>
    <dbReference type="NCBI Taxonomy" id="2901836"/>
    <lineage>
        <taxon>Bacteria</taxon>
        <taxon>Bacillati</taxon>
        <taxon>Bacillota</taxon>
        <taxon>Bacilli</taxon>
        <taxon>Bacillales</taxon>
        <taxon>Alicyclobacillaceae</taxon>
        <taxon>Fodinisporobacter</taxon>
    </lineage>
</organism>
<dbReference type="Pfam" id="PF02272">
    <property type="entry name" value="DHHA1"/>
    <property type="match status" value="1"/>
</dbReference>
<dbReference type="PANTHER" id="PTHR47618:SF1">
    <property type="entry name" value="BIFUNCTIONAL OLIGORIBONUCLEASE AND PAP PHOSPHATASE NRNA"/>
    <property type="match status" value="1"/>
</dbReference>
<evidence type="ECO:0000259" key="2">
    <source>
        <dbReference type="Pfam" id="PF02272"/>
    </source>
</evidence>
<evidence type="ECO:0000313" key="4">
    <source>
        <dbReference type="Proteomes" id="UP000830167"/>
    </source>
</evidence>
<evidence type="ECO:0000313" key="3">
    <source>
        <dbReference type="EMBL" id="UOF89395.1"/>
    </source>
</evidence>
<proteinExistence type="predicted"/>
<dbReference type="SUPFAM" id="SSF64182">
    <property type="entry name" value="DHH phosphoesterases"/>
    <property type="match status" value="1"/>
</dbReference>
<keyword evidence="4" id="KW-1185">Reference proteome</keyword>
<dbReference type="PANTHER" id="PTHR47618">
    <property type="entry name" value="BIFUNCTIONAL OLIGORIBONUCLEASE AND PAP PHOSPHATASE NRNA"/>
    <property type="match status" value="1"/>
</dbReference>
<dbReference type="Proteomes" id="UP000830167">
    <property type="component" value="Chromosome"/>
</dbReference>
<dbReference type="InterPro" id="IPR003156">
    <property type="entry name" value="DHHA1_dom"/>
</dbReference>
<feature type="domain" description="DDH" evidence="1">
    <location>
        <begin position="18"/>
        <end position="157"/>
    </location>
</feature>
<evidence type="ECO:0000259" key="1">
    <source>
        <dbReference type="Pfam" id="PF01368"/>
    </source>
</evidence>
<feature type="domain" description="DHHA1" evidence="2">
    <location>
        <begin position="234"/>
        <end position="319"/>
    </location>
</feature>
<dbReference type="EMBL" id="CP089291">
    <property type="protein sequence ID" value="UOF89395.1"/>
    <property type="molecule type" value="Genomic_DNA"/>
</dbReference>
<dbReference type="InterPro" id="IPR051319">
    <property type="entry name" value="Oligoribo/pAp-PDE_c-di-AMP_PDE"/>
</dbReference>
<dbReference type="Gene3D" id="3.10.310.30">
    <property type="match status" value="1"/>
</dbReference>
<dbReference type="Gene3D" id="3.90.1640.10">
    <property type="entry name" value="inorganic pyrophosphatase (n-terminal core)"/>
    <property type="match status" value="1"/>
</dbReference>
<protein>
    <submittedName>
        <fullName evidence="3">Bifunctional oligoribonuclease/PAP phosphatase NrnA</fullName>
    </submittedName>
</protein>